<comment type="caution">
    <text evidence="3">The sequence shown here is derived from an EMBL/GenBank/DDBJ whole genome shotgun (WGS) entry which is preliminary data.</text>
</comment>
<keyword evidence="2" id="KW-0732">Signal</keyword>
<reference evidence="3 4" key="1">
    <citation type="submission" date="2024-01" db="EMBL/GenBank/DDBJ databases">
        <title>Genome assemblies of Stephania.</title>
        <authorList>
            <person name="Yang L."/>
        </authorList>
    </citation>
    <scope>NUCLEOTIDE SEQUENCE [LARGE SCALE GENOMIC DNA]</scope>
    <source>
        <strain evidence="3">YNDBR</strain>
        <tissue evidence="3">Leaf</tissue>
    </source>
</reference>
<proteinExistence type="predicted"/>
<organism evidence="3 4">
    <name type="scientific">Stephania yunnanensis</name>
    <dbReference type="NCBI Taxonomy" id="152371"/>
    <lineage>
        <taxon>Eukaryota</taxon>
        <taxon>Viridiplantae</taxon>
        <taxon>Streptophyta</taxon>
        <taxon>Embryophyta</taxon>
        <taxon>Tracheophyta</taxon>
        <taxon>Spermatophyta</taxon>
        <taxon>Magnoliopsida</taxon>
        <taxon>Ranunculales</taxon>
        <taxon>Menispermaceae</taxon>
        <taxon>Menispermoideae</taxon>
        <taxon>Cissampelideae</taxon>
        <taxon>Stephania</taxon>
    </lineage>
</organism>
<gene>
    <name evidence="3" type="ORF">Syun_023974</name>
</gene>
<evidence type="ECO:0000313" key="3">
    <source>
        <dbReference type="EMBL" id="KAK9107963.1"/>
    </source>
</evidence>
<keyword evidence="4" id="KW-1185">Reference proteome</keyword>
<evidence type="ECO:0000313" key="4">
    <source>
        <dbReference type="Proteomes" id="UP001420932"/>
    </source>
</evidence>
<feature type="chain" id="PRO_5042980463" evidence="2">
    <location>
        <begin position="31"/>
        <end position="109"/>
    </location>
</feature>
<feature type="region of interest" description="Disordered" evidence="1">
    <location>
        <begin position="58"/>
        <end position="109"/>
    </location>
</feature>
<dbReference type="Proteomes" id="UP001420932">
    <property type="component" value="Unassembled WGS sequence"/>
</dbReference>
<name>A0AAP0FPL3_9MAGN</name>
<feature type="signal peptide" evidence="2">
    <location>
        <begin position="1"/>
        <end position="30"/>
    </location>
</feature>
<protein>
    <submittedName>
        <fullName evidence="3">Uncharacterized protein</fullName>
    </submittedName>
</protein>
<dbReference type="AlphaFoldDB" id="A0AAP0FPL3"/>
<sequence length="109" mass="11206">MMAFSPLQLFSISSILLLLLIFISDSGVECRLSTNYYSKSCPNLATIVGNVVTDKQIRSPTTAAGHSASSSTTASSQAATPQSSSPPPHSTAPSETPTSTSPSQATPST</sequence>
<evidence type="ECO:0000256" key="1">
    <source>
        <dbReference type="SAM" id="MobiDB-lite"/>
    </source>
</evidence>
<feature type="compositionally biased region" description="Low complexity" evidence="1">
    <location>
        <begin position="59"/>
        <end position="83"/>
    </location>
</feature>
<evidence type="ECO:0000256" key="2">
    <source>
        <dbReference type="SAM" id="SignalP"/>
    </source>
</evidence>
<dbReference type="EMBL" id="JBBNAF010000010">
    <property type="protein sequence ID" value="KAK9107963.1"/>
    <property type="molecule type" value="Genomic_DNA"/>
</dbReference>
<accession>A0AAP0FPL3</accession>
<feature type="compositionally biased region" description="Low complexity" evidence="1">
    <location>
        <begin position="91"/>
        <end position="109"/>
    </location>
</feature>